<keyword evidence="3" id="KW-0413">Isomerase</keyword>
<name>A0A061A4X0_9ACTN</name>
<dbReference type="GO" id="GO:0016853">
    <property type="term" value="F:isomerase activity"/>
    <property type="evidence" value="ECO:0007669"/>
    <property type="project" value="UniProtKB-KW"/>
</dbReference>
<dbReference type="HOGENOM" id="CLU_1884644_0_0_11"/>
<sequence length="135" mass="13088">MVDAAPGADIRMGSSRAPAAVDRAGVDAAALARLRGPGAGVASGASVLPPEAGSSFRAELCRGEPTAALDPGFSVLVVLDGAGTLGHERGRPLPVSAGQTVLIPYAAGHTELSGPVSALRCRPPAPGPPAPGPAG</sequence>
<keyword evidence="4" id="KW-1185">Reference proteome</keyword>
<protein>
    <submittedName>
        <fullName evidence="3">Mannose-6-phosphate isomerase class I</fullName>
    </submittedName>
</protein>
<dbReference type="InterPro" id="IPR014710">
    <property type="entry name" value="RmlC-like_jellyroll"/>
</dbReference>
<feature type="region of interest" description="Disordered" evidence="1">
    <location>
        <begin position="116"/>
        <end position="135"/>
    </location>
</feature>
<gene>
    <name evidence="3" type="ORF">J2Z30_005285</name>
    <name evidence="2" type="ORF">SIRAN9389</name>
</gene>
<dbReference type="Gene3D" id="2.60.120.10">
    <property type="entry name" value="Jelly Rolls"/>
    <property type="match status" value="1"/>
</dbReference>
<evidence type="ECO:0000313" key="4">
    <source>
        <dbReference type="Proteomes" id="UP000756710"/>
    </source>
</evidence>
<dbReference type="AlphaFoldDB" id="A0A061A4X0"/>
<dbReference type="EMBL" id="JAGGLR010000014">
    <property type="protein sequence ID" value="MBP2064262.1"/>
    <property type="molecule type" value="Genomic_DNA"/>
</dbReference>
<feature type="compositionally biased region" description="Pro residues" evidence="1">
    <location>
        <begin position="123"/>
        <end position="135"/>
    </location>
</feature>
<evidence type="ECO:0000313" key="3">
    <source>
        <dbReference type="EMBL" id="MBP2064262.1"/>
    </source>
</evidence>
<dbReference type="SUPFAM" id="SSF51182">
    <property type="entry name" value="RmlC-like cupins"/>
    <property type="match status" value="1"/>
</dbReference>
<dbReference type="InterPro" id="IPR011051">
    <property type="entry name" value="RmlC_Cupin_sf"/>
</dbReference>
<dbReference type="Proteomes" id="UP000756710">
    <property type="component" value="Unassembled WGS sequence"/>
</dbReference>
<dbReference type="EMBL" id="LK022848">
    <property type="protein sequence ID" value="CDR17394.1"/>
    <property type="molecule type" value="Genomic_DNA"/>
</dbReference>
<dbReference type="RefSeq" id="WP_107073437.1">
    <property type="nucleotide sequence ID" value="NZ_BAABDR010000029.1"/>
</dbReference>
<evidence type="ECO:0000313" key="2">
    <source>
        <dbReference type="EMBL" id="CDR17394.1"/>
    </source>
</evidence>
<evidence type="ECO:0000256" key="1">
    <source>
        <dbReference type="SAM" id="MobiDB-lite"/>
    </source>
</evidence>
<reference evidence="2" key="1">
    <citation type="submission" date="2014-05" db="EMBL/GenBank/DDBJ databases">
        <authorList>
            <person name="Horn Fabian"/>
        </authorList>
    </citation>
    <scope>NUCLEOTIDE SEQUENCE</scope>
</reference>
<proteinExistence type="predicted"/>
<reference evidence="3 4" key="2">
    <citation type="submission" date="2021-03" db="EMBL/GenBank/DDBJ databases">
        <title>Genomic Encyclopedia of Type Strains, Phase IV (KMG-IV): sequencing the most valuable type-strain genomes for metagenomic binning, comparative biology and taxonomic classification.</title>
        <authorList>
            <person name="Goeker M."/>
        </authorList>
    </citation>
    <scope>NUCLEOTIDE SEQUENCE [LARGE SCALE GENOMIC DNA]</scope>
    <source>
        <strain evidence="3 4">DSM 41954</strain>
    </source>
</reference>
<organism evidence="2">
    <name type="scientific">Streptomyces iranensis</name>
    <dbReference type="NCBI Taxonomy" id="576784"/>
    <lineage>
        <taxon>Bacteria</taxon>
        <taxon>Bacillati</taxon>
        <taxon>Actinomycetota</taxon>
        <taxon>Actinomycetes</taxon>
        <taxon>Kitasatosporales</taxon>
        <taxon>Streptomycetaceae</taxon>
        <taxon>Streptomyces</taxon>
        <taxon>Streptomyces violaceusniger group</taxon>
    </lineage>
</organism>
<accession>A0A061A4X0</accession>